<dbReference type="Gene3D" id="2.40.420.20">
    <property type="match status" value="1"/>
</dbReference>
<dbReference type="GO" id="GO:0030313">
    <property type="term" value="C:cell envelope"/>
    <property type="evidence" value="ECO:0007669"/>
    <property type="project" value="UniProtKB-SubCell"/>
</dbReference>
<comment type="similarity">
    <text evidence="2">Belongs to the membrane fusion protein (MFP) (TC 8.A.1) family.</text>
</comment>
<evidence type="ECO:0000313" key="8">
    <source>
        <dbReference type="Proteomes" id="UP000267268"/>
    </source>
</evidence>
<keyword evidence="3 4" id="KW-0175">Coiled coil</keyword>
<dbReference type="InterPro" id="IPR050465">
    <property type="entry name" value="UPF0194_transport"/>
</dbReference>
<dbReference type="InterPro" id="IPR058627">
    <property type="entry name" value="MdtA-like_C"/>
</dbReference>
<evidence type="ECO:0000259" key="6">
    <source>
        <dbReference type="Pfam" id="PF25967"/>
    </source>
</evidence>
<dbReference type="Gene3D" id="2.40.50.100">
    <property type="match status" value="1"/>
</dbReference>
<dbReference type="PANTHER" id="PTHR32347:SF23">
    <property type="entry name" value="BLL5650 PROTEIN"/>
    <property type="match status" value="1"/>
</dbReference>
<gene>
    <name evidence="7" type="ORF">EI427_18580</name>
</gene>
<evidence type="ECO:0000256" key="4">
    <source>
        <dbReference type="SAM" id="Coils"/>
    </source>
</evidence>
<feature type="coiled-coil region" evidence="4">
    <location>
        <begin position="146"/>
        <end position="206"/>
    </location>
</feature>
<keyword evidence="5" id="KW-1133">Transmembrane helix</keyword>
<dbReference type="AlphaFoldDB" id="A0A3S9P7I0"/>
<keyword evidence="5" id="KW-0472">Membrane</keyword>
<dbReference type="GO" id="GO:0016020">
    <property type="term" value="C:membrane"/>
    <property type="evidence" value="ECO:0007669"/>
    <property type="project" value="InterPro"/>
</dbReference>
<dbReference type="KEGG" id="fll:EI427_18580"/>
<dbReference type="EMBL" id="CP034562">
    <property type="protein sequence ID" value="AZQ64158.1"/>
    <property type="molecule type" value="Genomic_DNA"/>
</dbReference>
<dbReference type="GO" id="GO:0022857">
    <property type="term" value="F:transmembrane transporter activity"/>
    <property type="evidence" value="ECO:0007669"/>
    <property type="project" value="InterPro"/>
</dbReference>
<feature type="transmembrane region" description="Helical" evidence="5">
    <location>
        <begin position="12"/>
        <end position="34"/>
    </location>
</feature>
<dbReference type="Pfam" id="PF25967">
    <property type="entry name" value="RND-MFP_C"/>
    <property type="match status" value="1"/>
</dbReference>
<dbReference type="RefSeq" id="WP_126617565.1">
    <property type="nucleotide sequence ID" value="NZ_CP034562.1"/>
</dbReference>
<comment type="subcellular location">
    <subcellularLocation>
        <location evidence="1">Cell envelope</location>
    </subcellularLocation>
</comment>
<keyword evidence="5" id="KW-0812">Transmembrane</keyword>
<dbReference type="SUPFAM" id="SSF111369">
    <property type="entry name" value="HlyD-like secretion proteins"/>
    <property type="match status" value="1"/>
</dbReference>
<evidence type="ECO:0000256" key="1">
    <source>
        <dbReference type="ARBA" id="ARBA00004196"/>
    </source>
</evidence>
<dbReference type="Gene3D" id="2.40.30.170">
    <property type="match status" value="1"/>
</dbReference>
<evidence type="ECO:0000256" key="5">
    <source>
        <dbReference type="SAM" id="Phobius"/>
    </source>
</evidence>
<sequence>MDTIIKKKKSPFHKYIGFISTAVFVMTLIVYTIWSYNAPSEISISKNKLQIATVEKGFFHDYINIKGKVHPHQTIYLDAVERGRVKEIVAQEGSFINEGDVIIELENNELYQQILNSEVALAEKENYLRNTKINFRNDLIQSQKNVIESEYQLKRTERNYKQQERLLEKGLIAEEDYIKAKEDYLYQKELQKINKLKAENDKLLQETTMQTLEKDLVKMRATLTLIQSRLDHLKVKAPSSAYLGNIEAEIGQSIQQGQHLGILYDLSEVKIIAEIDERYITKVKKGLKASYKYQNHIYSLIVERIYPEVKEGLFKVELKFEAEKPEDLHSGQTTQARLNLGNPKNALMLNKGNFYGETAGQWVYVLAEDGKTAQKRKIRIGDQNIHKYEILEGLKPGEKVVISQYNLLGDYDQIVFE</sequence>
<name>A0A3S9P7I0_9BACT</name>
<dbReference type="Proteomes" id="UP000267268">
    <property type="component" value="Chromosome 1"/>
</dbReference>
<organism evidence="7 8">
    <name type="scientific">Flammeovirga pectinis</name>
    <dbReference type="NCBI Taxonomy" id="2494373"/>
    <lineage>
        <taxon>Bacteria</taxon>
        <taxon>Pseudomonadati</taxon>
        <taxon>Bacteroidota</taxon>
        <taxon>Cytophagia</taxon>
        <taxon>Cytophagales</taxon>
        <taxon>Flammeovirgaceae</taxon>
        <taxon>Flammeovirga</taxon>
    </lineage>
</organism>
<evidence type="ECO:0000256" key="2">
    <source>
        <dbReference type="ARBA" id="ARBA00009477"/>
    </source>
</evidence>
<evidence type="ECO:0000313" key="7">
    <source>
        <dbReference type="EMBL" id="AZQ64158.1"/>
    </source>
</evidence>
<dbReference type="OrthoDB" id="1957187at2"/>
<protein>
    <submittedName>
        <fullName evidence="7">Efflux RND transporter periplasmic adaptor subunit</fullName>
    </submittedName>
</protein>
<dbReference type="PANTHER" id="PTHR32347">
    <property type="entry name" value="EFFLUX SYSTEM COMPONENT YKNX-RELATED"/>
    <property type="match status" value="1"/>
</dbReference>
<dbReference type="NCBIfam" id="TIGR01730">
    <property type="entry name" value="RND_mfp"/>
    <property type="match status" value="1"/>
</dbReference>
<accession>A0A3S9P7I0</accession>
<evidence type="ECO:0000256" key="3">
    <source>
        <dbReference type="ARBA" id="ARBA00023054"/>
    </source>
</evidence>
<dbReference type="InterPro" id="IPR006143">
    <property type="entry name" value="RND_pump_MFP"/>
</dbReference>
<proteinExistence type="inferred from homology"/>
<feature type="domain" description="Multidrug resistance protein MdtA-like C-terminal permuted SH3" evidence="6">
    <location>
        <begin position="360"/>
        <end position="404"/>
    </location>
</feature>
<dbReference type="Gene3D" id="1.10.287.470">
    <property type="entry name" value="Helix hairpin bin"/>
    <property type="match status" value="1"/>
</dbReference>
<reference evidence="7 8" key="1">
    <citation type="submission" date="2018-12" db="EMBL/GenBank/DDBJ databases">
        <title>Flammeovirga pectinis sp. nov., isolated from the gut of the Korean scallop, Patinopecten yessoensis.</title>
        <authorList>
            <person name="Bae J.-W."/>
            <person name="Jeong Y.-S."/>
            <person name="Kang W."/>
        </authorList>
    </citation>
    <scope>NUCLEOTIDE SEQUENCE [LARGE SCALE GENOMIC DNA]</scope>
    <source>
        <strain evidence="7 8">L12M1</strain>
    </source>
</reference>
<keyword evidence="8" id="KW-1185">Reference proteome</keyword>